<feature type="compositionally biased region" description="Basic and acidic residues" evidence="2">
    <location>
        <begin position="16"/>
        <end position="49"/>
    </location>
</feature>
<accession>Q4RGP4</accession>
<evidence type="ECO:0000313" key="3">
    <source>
        <dbReference type="EMBL" id="CAG12438.1"/>
    </source>
</evidence>
<keyword evidence="1" id="KW-0175">Coiled coil</keyword>
<organism evidence="3">
    <name type="scientific">Tetraodon nigroviridis</name>
    <name type="common">Spotted green pufferfish</name>
    <name type="synonym">Chelonodon nigroviridis</name>
    <dbReference type="NCBI Taxonomy" id="99883"/>
    <lineage>
        <taxon>Eukaryota</taxon>
        <taxon>Metazoa</taxon>
        <taxon>Chordata</taxon>
        <taxon>Craniata</taxon>
        <taxon>Vertebrata</taxon>
        <taxon>Euteleostomi</taxon>
        <taxon>Actinopterygii</taxon>
        <taxon>Neopterygii</taxon>
        <taxon>Teleostei</taxon>
        <taxon>Neoteleostei</taxon>
        <taxon>Acanthomorphata</taxon>
        <taxon>Eupercaria</taxon>
        <taxon>Tetraodontiformes</taxon>
        <taxon>Tetradontoidea</taxon>
        <taxon>Tetraodontidae</taxon>
        <taxon>Tetraodon</taxon>
    </lineage>
</organism>
<comment type="caution">
    <text evidence="3">The sequence shown here is derived from an EMBL/GenBank/DDBJ whole genome shotgun (WGS) entry which is preliminary data.</text>
</comment>
<feature type="region of interest" description="Disordered" evidence="2">
    <location>
        <begin position="1"/>
        <end position="49"/>
    </location>
</feature>
<dbReference type="EMBL" id="CAAE01015094">
    <property type="protein sequence ID" value="CAG12438.1"/>
    <property type="molecule type" value="Genomic_DNA"/>
</dbReference>
<feature type="coiled-coil region" evidence="1">
    <location>
        <begin position="96"/>
        <end position="155"/>
    </location>
</feature>
<dbReference type="OrthoDB" id="10645203at2759"/>
<gene>
    <name evidence="3" type="ORF">GSTENG00034716001</name>
</gene>
<evidence type="ECO:0000256" key="2">
    <source>
        <dbReference type="SAM" id="MobiDB-lite"/>
    </source>
</evidence>
<sequence length="462" mass="54103">MITGIPPPPRNLPCQKGDDQTTADKIKKTKREDQEGRESPRLSESEIREGQRIISNAKKNCKLMKQVLLKMMNNSEEIGPIKEQISEGHESRQPPITTLQQENEQLQVQVKAMKTAFRDLSVNDKMEFNVLQSSLVQLKEEEKNLQVRLDEMECTSTEQQTRLKTTVDEQCEVIRTLNLHLTESEQQIKSLHFQIEENREFVQEYKNIMKEIERRQRLKCNKNLHPQVRKLICHNTFLMEKLNQSKNIISTQKAHCKHLQLQSLQLQTYIRRFEEELQACMSVITQPKLLKQKLTVLRRNYIDNPKVEQSPEDFETQHQTRIGVLEKRLERWARITRNNKNTRKQLEQKLSETVSTFSKKESEYITLLKVEMYKRKQMERELKKANVKVGSEILTTLKNSARSACSSATTQLDEETVEFYKIHCGLSELSYTRNTDTENMESETSHRMCETSVSEDSVGDEV</sequence>
<reference evidence="3" key="2">
    <citation type="submission" date="2004-02" db="EMBL/GenBank/DDBJ databases">
        <authorList>
            <consortium name="Genoscope"/>
            <consortium name="Whitehead Institute Centre for Genome Research"/>
        </authorList>
    </citation>
    <scope>NUCLEOTIDE SEQUENCE</scope>
</reference>
<evidence type="ECO:0000256" key="1">
    <source>
        <dbReference type="SAM" id="Coils"/>
    </source>
</evidence>
<feature type="region of interest" description="Disordered" evidence="2">
    <location>
        <begin position="435"/>
        <end position="462"/>
    </location>
</feature>
<feature type="compositionally biased region" description="Pro residues" evidence="2">
    <location>
        <begin position="1"/>
        <end position="11"/>
    </location>
</feature>
<reference evidence="3" key="1">
    <citation type="journal article" date="2004" name="Nature">
        <title>Genome duplication in the teleost fish Tetraodon nigroviridis reveals the early vertebrate proto-karyotype.</title>
        <authorList>
            <person name="Jaillon O."/>
            <person name="Aury J.-M."/>
            <person name="Brunet F."/>
            <person name="Petit J.-L."/>
            <person name="Stange-Thomann N."/>
            <person name="Mauceli E."/>
            <person name="Bouneau L."/>
            <person name="Fischer C."/>
            <person name="Ozouf-Costaz C."/>
            <person name="Bernot A."/>
            <person name="Nicaud S."/>
            <person name="Jaffe D."/>
            <person name="Fisher S."/>
            <person name="Lutfalla G."/>
            <person name="Dossat C."/>
            <person name="Segurens B."/>
            <person name="Dasilva C."/>
            <person name="Salanoubat M."/>
            <person name="Levy M."/>
            <person name="Boudet N."/>
            <person name="Castellano S."/>
            <person name="Anthouard V."/>
            <person name="Jubin C."/>
            <person name="Castelli V."/>
            <person name="Katinka M."/>
            <person name="Vacherie B."/>
            <person name="Biemont C."/>
            <person name="Skalli Z."/>
            <person name="Cattolico L."/>
            <person name="Poulain J."/>
            <person name="De Berardinis V."/>
            <person name="Cruaud C."/>
            <person name="Duprat S."/>
            <person name="Brottier P."/>
            <person name="Coutanceau J.-P."/>
            <person name="Gouzy J."/>
            <person name="Parra G."/>
            <person name="Lardier G."/>
            <person name="Chapple C."/>
            <person name="McKernan K.J."/>
            <person name="McEwan P."/>
            <person name="Bosak S."/>
            <person name="Kellis M."/>
            <person name="Volff J.-N."/>
            <person name="Guigo R."/>
            <person name="Zody M.C."/>
            <person name="Mesirov J."/>
            <person name="Lindblad-Toh K."/>
            <person name="Birren B."/>
            <person name="Nusbaum C."/>
            <person name="Kahn D."/>
            <person name="Robinson-Rechavi M."/>
            <person name="Laudet V."/>
            <person name="Schachter V."/>
            <person name="Quetier F."/>
            <person name="Saurin W."/>
            <person name="Scarpelli C."/>
            <person name="Wincker P."/>
            <person name="Lander E.S."/>
            <person name="Weissenbach J."/>
            <person name="Roest Crollius H."/>
        </authorList>
    </citation>
    <scope>NUCLEOTIDE SEQUENCE [LARGE SCALE GENOMIC DNA]</scope>
</reference>
<protein>
    <submittedName>
        <fullName evidence="3">(spotted green pufferfish) hypothetical protein</fullName>
    </submittedName>
</protein>
<dbReference type="AlphaFoldDB" id="Q4RGP4"/>
<proteinExistence type="predicted"/>
<name>Q4RGP4_TETNG</name>
<dbReference type="KEGG" id="tng:GSTEN00034716G001"/>